<keyword evidence="3" id="KW-1185">Reference proteome</keyword>
<feature type="domain" description="AB hydrolase-1" evidence="1">
    <location>
        <begin position="23"/>
        <end position="258"/>
    </location>
</feature>
<organism evidence="2 3">
    <name type="scientific">Rhodococcus erythropolis</name>
    <name type="common">Arthrobacter picolinophilus</name>
    <dbReference type="NCBI Taxonomy" id="1833"/>
    <lineage>
        <taxon>Bacteria</taxon>
        <taxon>Bacillati</taxon>
        <taxon>Actinomycetota</taxon>
        <taxon>Actinomycetes</taxon>
        <taxon>Mycobacteriales</taxon>
        <taxon>Nocardiaceae</taxon>
        <taxon>Rhodococcus</taxon>
        <taxon>Rhodococcus erythropolis group</taxon>
    </lineage>
</organism>
<dbReference type="Pfam" id="PF12697">
    <property type="entry name" value="Abhydrolase_6"/>
    <property type="match status" value="1"/>
</dbReference>
<dbReference type="InterPro" id="IPR000073">
    <property type="entry name" value="AB_hydrolase_1"/>
</dbReference>
<dbReference type="EMBL" id="JAECSB010000082">
    <property type="protein sequence ID" value="MBH5145530.1"/>
    <property type="molecule type" value="Genomic_DNA"/>
</dbReference>
<dbReference type="SUPFAM" id="SSF53474">
    <property type="entry name" value="alpha/beta-Hydrolases"/>
    <property type="match status" value="1"/>
</dbReference>
<dbReference type="Proteomes" id="UP000627573">
    <property type="component" value="Unassembled WGS sequence"/>
</dbReference>
<proteinExistence type="predicted"/>
<sequence>MPTLTLNHVPVNYVVTGSGPRVLLIMGAGSPGRVWNTYQVPALVKAGFEVVTMDNRGITSTAGIEGMSIADLAADAAALIEHLGGPAHVIGTSLGSRVVQELAITRPELLAKAIMLAATGRPHPVEAALNRGQRALHQAGIDLPPSYTAAISAVLNLSPHTLADPLKAQEWLDIFEYSAPTTTSAGVRAQTAMDRSHNRLTDLAAIQAPTLVIGFGDDRLTPPAQGIEVAAAIPGARYEQIAQCGHFGYLERPEEVNALLIAFLHGRPLPQQP</sequence>
<dbReference type="PANTHER" id="PTHR43194">
    <property type="entry name" value="HYDROLASE ALPHA/BETA FOLD FAMILY"/>
    <property type="match status" value="1"/>
</dbReference>
<dbReference type="InterPro" id="IPR029058">
    <property type="entry name" value="AB_hydrolase_fold"/>
</dbReference>
<dbReference type="PANTHER" id="PTHR43194:SF2">
    <property type="entry name" value="PEROXISOMAL MEMBRANE PROTEIN LPX1"/>
    <property type="match status" value="1"/>
</dbReference>
<dbReference type="AlphaFoldDB" id="A0A8I1D6P7"/>
<evidence type="ECO:0000313" key="3">
    <source>
        <dbReference type="Proteomes" id="UP000627573"/>
    </source>
</evidence>
<accession>A0A8I1D6P7</accession>
<evidence type="ECO:0000259" key="1">
    <source>
        <dbReference type="Pfam" id="PF12697"/>
    </source>
</evidence>
<keyword evidence="2" id="KW-0378">Hydrolase</keyword>
<evidence type="ECO:0000313" key="2">
    <source>
        <dbReference type="EMBL" id="MBH5145530.1"/>
    </source>
</evidence>
<dbReference type="InterPro" id="IPR050228">
    <property type="entry name" value="Carboxylesterase_BioH"/>
</dbReference>
<reference evidence="2 3" key="1">
    <citation type="submission" date="2020-12" db="EMBL/GenBank/DDBJ databases">
        <title>Draft genome sequence of furan degrading bacterial strain FUR100.</title>
        <authorList>
            <person name="Woiski C."/>
        </authorList>
    </citation>
    <scope>NUCLEOTIDE SEQUENCE [LARGE SCALE GENOMIC DNA]</scope>
    <source>
        <strain evidence="2 3">FUR100</strain>
    </source>
</reference>
<gene>
    <name evidence="2" type="ORF">I3517_23310</name>
</gene>
<dbReference type="PRINTS" id="PR00111">
    <property type="entry name" value="ABHYDROLASE"/>
</dbReference>
<comment type="caution">
    <text evidence="2">The sequence shown here is derived from an EMBL/GenBank/DDBJ whole genome shotgun (WGS) entry which is preliminary data.</text>
</comment>
<name>A0A8I1D6P7_RHOER</name>
<dbReference type="Gene3D" id="3.40.50.1820">
    <property type="entry name" value="alpha/beta hydrolase"/>
    <property type="match status" value="1"/>
</dbReference>
<dbReference type="RefSeq" id="WP_197941656.1">
    <property type="nucleotide sequence ID" value="NZ_JAECSB010000082.1"/>
</dbReference>
<protein>
    <submittedName>
        <fullName evidence="2">Alpha/beta hydrolase</fullName>
    </submittedName>
</protein>
<dbReference type="GO" id="GO:0016787">
    <property type="term" value="F:hydrolase activity"/>
    <property type="evidence" value="ECO:0007669"/>
    <property type="project" value="UniProtKB-KW"/>
</dbReference>